<dbReference type="OrthoDB" id="9798249at2"/>
<evidence type="ECO:0000313" key="2">
    <source>
        <dbReference type="EMBL" id="TWO66653.1"/>
    </source>
</evidence>
<reference evidence="2 3" key="1">
    <citation type="submission" date="2019-07" db="EMBL/GenBank/DDBJ databases">
        <title>Caenimonas sedimenti sp. nov., isolated from activated sludge.</title>
        <authorList>
            <person name="Xu J."/>
        </authorList>
    </citation>
    <scope>NUCLEOTIDE SEQUENCE [LARGE SCALE GENOMIC DNA]</scope>
    <source>
        <strain evidence="2 3">HX-9-20</strain>
    </source>
</reference>
<dbReference type="RefSeq" id="WP_145896631.1">
    <property type="nucleotide sequence ID" value="NZ_VOBQ01000025.1"/>
</dbReference>
<dbReference type="EMBL" id="VOBQ01000025">
    <property type="protein sequence ID" value="TWO66653.1"/>
    <property type="molecule type" value="Genomic_DNA"/>
</dbReference>
<evidence type="ECO:0000259" key="1">
    <source>
        <dbReference type="Pfam" id="PF00535"/>
    </source>
</evidence>
<proteinExistence type="predicted"/>
<dbReference type="Gene3D" id="3.90.550.10">
    <property type="entry name" value="Spore Coat Polysaccharide Biosynthesis Protein SpsA, Chain A"/>
    <property type="match status" value="1"/>
</dbReference>
<evidence type="ECO:0000313" key="3">
    <source>
        <dbReference type="Proteomes" id="UP000318199"/>
    </source>
</evidence>
<sequence>MKLARPRVSVCIATYNQAPFIADSVLSVLAQDDAGVEVLVGDDGSSDGTREIVAALADRFPGRFLPVLRTGNIGGTENYQDLVRRATGDFIAHLDGDDAWLPGKLRAQVDFLLAHADCPAVYTNAVALDAAGRLLGPFTNAHPARMPLGYVAARGNYLMHSSMMYRAAHREVFTAPPPPVIDYAIHLAFARLGPLGFIDRALAVYRVGTPTSTVRTRYEFVQQLLWAALREAGAHLDAPLRREAATHFFAEVLVARVQGKAGPNPALDQELAQAAGCSKAVLMARAGPVLARLGAAAIQRYAWRAAGLPERLAVHARV</sequence>
<dbReference type="Pfam" id="PF00535">
    <property type="entry name" value="Glycos_transf_2"/>
    <property type="match status" value="1"/>
</dbReference>
<dbReference type="InterPro" id="IPR001173">
    <property type="entry name" value="Glyco_trans_2-like"/>
</dbReference>
<dbReference type="PANTHER" id="PTHR22916:SF3">
    <property type="entry name" value="UDP-GLCNAC:BETAGAL BETA-1,3-N-ACETYLGLUCOSAMINYLTRANSFERASE-LIKE PROTEIN 1"/>
    <property type="match status" value="1"/>
</dbReference>
<feature type="domain" description="Glycosyltransferase 2-like" evidence="1">
    <location>
        <begin position="9"/>
        <end position="117"/>
    </location>
</feature>
<comment type="caution">
    <text evidence="2">The sequence shown here is derived from an EMBL/GenBank/DDBJ whole genome shotgun (WGS) entry which is preliminary data.</text>
</comment>
<dbReference type="GO" id="GO:0016758">
    <property type="term" value="F:hexosyltransferase activity"/>
    <property type="evidence" value="ECO:0007669"/>
    <property type="project" value="UniProtKB-ARBA"/>
</dbReference>
<dbReference type="InterPro" id="IPR029044">
    <property type="entry name" value="Nucleotide-diphossugar_trans"/>
</dbReference>
<dbReference type="AlphaFoldDB" id="A0A562ZFU3"/>
<keyword evidence="3" id="KW-1185">Reference proteome</keyword>
<organism evidence="2 3">
    <name type="scientific">Caenimonas sedimenti</name>
    <dbReference type="NCBI Taxonomy" id="2596921"/>
    <lineage>
        <taxon>Bacteria</taxon>
        <taxon>Pseudomonadati</taxon>
        <taxon>Pseudomonadota</taxon>
        <taxon>Betaproteobacteria</taxon>
        <taxon>Burkholderiales</taxon>
        <taxon>Comamonadaceae</taxon>
        <taxon>Caenimonas</taxon>
    </lineage>
</organism>
<dbReference type="SUPFAM" id="SSF53448">
    <property type="entry name" value="Nucleotide-diphospho-sugar transferases"/>
    <property type="match status" value="1"/>
</dbReference>
<keyword evidence="2" id="KW-0808">Transferase</keyword>
<gene>
    <name evidence="2" type="ORF">FN976_26430</name>
</gene>
<accession>A0A562ZFU3</accession>
<dbReference type="PANTHER" id="PTHR22916">
    <property type="entry name" value="GLYCOSYLTRANSFERASE"/>
    <property type="match status" value="1"/>
</dbReference>
<name>A0A562ZFU3_9BURK</name>
<protein>
    <submittedName>
        <fullName evidence="2">Glycosyltransferase</fullName>
    </submittedName>
</protein>
<dbReference type="Proteomes" id="UP000318199">
    <property type="component" value="Unassembled WGS sequence"/>
</dbReference>